<gene>
    <name evidence="3" type="ORF">PGLA2088_LOCUS49975</name>
</gene>
<name>A0A813LX56_POLGL</name>
<evidence type="ECO:0000313" key="3">
    <source>
        <dbReference type="EMBL" id="CAE8740291.1"/>
    </source>
</evidence>
<feature type="compositionally biased region" description="Low complexity" evidence="2">
    <location>
        <begin position="68"/>
        <end position="79"/>
    </location>
</feature>
<feature type="compositionally biased region" description="Low complexity" evidence="2">
    <location>
        <begin position="231"/>
        <end position="256"/>
    </location>
</feature>
<accession>A0A813LX56</accession>
<evidence type="ECO:0000256" key="2">
    <source>
        <dbReference type="SAM" id="MobiDB-lite"/>
    </source>
</evidence>
<dbReference type="AlphaFoldDB" id="A0A813LX56"/>
<sequence>VRAISRLYEDPDSIERRPWLLQPVRRSHSAAPTGGRCESAQGSMAGSLAGSVASLHGSVGQGGAPHRSAASASAPASASHCRTPRSDAGGSLYGTPRTPQPVLGAGEQRFSAFASRVGAPPAAPRVPRRPASEASQRGVSPGTHTPRRPPGAPYAAPVHRRAQRPLGSRSSVADSTRTAGGPSSSCSSSSFYCRSVSGSTCSFQQPRPSSVGAGSRGKGRASDALLSDMFRSSSATPRRSSAPTSPSKSSPEATASDQKRRSAPSTEEAEAEDAKRSKQARIRSWLLRKEAELAARRRMEEEEAWLLQEQRELQERRREEHEAELQRQRLGRLQAAARRRKELDLELDLLPTSALSEPKSKEGLQAYIPPETIAAYAAPRVTSARGSRGTSGTPSSGRRPRRPPCRASSVQR</sequence>
<dbReference type="Proteomes" id="UP000626109">
    <property type="component" value="Unassembled WGS sequence"/>
</dbReference>
<feature type="compositionally biased region" description="Low complexity" evidence="2">
    <location>
        <begin position="382"/>
        <end position="397"/>
    </location>
</feature>
<feature type="non-terminal residue" evidence="3">
    <location>
        <position position="1"/>
    </location>
</feature>
<evidence type="ECO:0000256" key="1">
    <source>
        <dbReference type="SAM" id="Coils"/>
    </source>
</evidence>
<keyword evidence="1" id="KW-0175">Coiled coil</keyword>
<feature type="region of interest" description="Disordered" evidence="2">
    <location>
        <begin position="1"/>
        <end position="280"/>
    </location>
</feature>
<proteinExistence type="predicted"/>
<feature type="coiled-coil region" evidence="1">
    <location>
        <begin position="296"/>
        <end position="331"/>
    </location>
</feature>
<feature type="compositionally biased region" description="Basic and acidic residues" evidence="2">
    <location>
        <begin position="7"/>
        <end position="18"/>
    </location>
</feature>
<reference evidence="3" key="1">
    <citation type="submission" date="2021-02" db="EMBL/GenBank/DDBJ databases">
        <authorList>
            <person name="Dougan E. K."/>
            <person name="Rhodes N."/>
            <person name="Thang M."/>
            <person name="Chan C."/>
        </authorList>
    </citation>
    <scope>NUCLEOTIDE SEQUENCE</scope>
</reference>
<evidence type="ECO:0000313" key="4">
    <source>
        <dbReference type="Proteomes" id="UP000626109"/>
    </source>
</evidence>
<organism evidence="3 4">
    <name type="scientific">Polarella glacialis</name>
    <name type="common">Dinoflagellate</name>
    <dbReference type="NCBI Taxonomy" id="89957"/>
    <lineage>
        <taxon>Eukaryota</taxon>
        <taxon>Sar</taxon>
        <taxon>Alveolata</taxon>
        <taxon>Dinophyceae</taxon>
        <taxon>Suessiales</taxon>
        <taxon>Suessiaceae</taxon>
        <taxon>Polarella</taxon>
    </lineage>
</organism>
<comment type="caution">
    <text evidence="3">The sequence shown here is derived from an EMBL/GenBank/DDBJ whole genome shotgun (WGS) entry which is preliminary data.</text>
</comment>
<feature type="compositionally biased region" description="Low complexity" evidence="2">
    <location>
        <begin position="183"/>
        <end position="199"/>
    </location>
</feature>
<feature type="region of interest" description="Disordered" evidence="2">
    <location>
        <begin position="378"/>
        <end position="412"/>
    </location>
</feature>
<dbReference type="EMBL" id="CAJNNW010037242">
    <property type="protein sequence ID" value="CAE8740291.1"/>
    <property type="molecule type" value="Genomic_DNA"/>
</dbReference>
<feature type="compositionally biased region" description="Polar residues" evidence="2">
    <location>
        <begin position="168"/>
        <end position="182"/>
    </location>
</feature>
<protein>
    <submittedName>
        <fullName evidence="3">Uncharacterized protein</fullName>
    </submittedName>
</protein>